<feature type="region of interest" description="Disordered" evidence="1">
    <location>
        <begin position="1295"/>
        <end position="1322"/>
    </location>
</feature>
<feature type="transmembrane region" description="Helical" evidence="2">
    <location>
        <begin position="718"/>
        <end position="735"/>
    </location>
</feature>
<feature type="compositionally biased region" description="Basic and acidic residues" evidence="1">
    <location>
        <begin position="1352"/>
        <end position="1362"/>
    </location>
</feature>
<feature type="transmembrane region" description="Helical" evidence="2">
    <location>
        <begin position="1143"/>
        <end position="1166"/>
    </location>
</feature>
<dbReference type="InterPro" id="IPR026612">
    <property type="entry name" value="STRA6-like"/>
</dbReference>
<feature type="transmembrane region" description="Helical" evidence="2">
    <location>
        <begin position="1083"/>
        <end position="1102"/>
    </location>
</feature>
<dbReference type="Proteomes" id="UP000041254">
    <property type="component" value="Unassembled WGS sequence"/>
</dbReference>
<feature type="transmembrane region" description="Helical" evidence="2">
    <location>
        <begin position="1109"/>
        <end position="1128"/>
    </location>
</feature>
<evidence type="ECO:0000256" key="3">
    <source>
        <dbReference type="SAM" id="SignalP"/>
    </source>
</evidence>
<proteinExistence type="predicted"/>
<feature type="region of interest" description="Disordered" evidence="1">
    <location>
        <begin position="1338"/>
        <end position="1368"/>
    </location>
</feature>
<keyword evidence="2" id="KW-1133">Transmembrane helix</keyword>
<reference evidence="4 5" key="1">
    <citation type="submission" date="2014-11" db="EMBL/GenBank/DDBJ databases">
        <authorList>
            <person name="Zhu J."/>
            <person name="Qi W."/>
            <person name="Song R."/>
        </authorList>
    </citation>
    <scope>NUCLEOTIDE SEQUENCE [LARGE SCALE GENOMIC DNA]</scope>
</reference>
<accession>A0A0G4FFB3</accession>
<evidence type="ECO:0000256" key="2">
    <source>
        <dbReference type="SAM" id="Phobius"/>
    </source>
</evidence>
<feature type="transmembrane region" description="Helical" evidence="2">
    <location>
        <begin position="755"/>
        <end position="773"/>
    </location>
</feature>
<feature type="transmembrane region" description="Helical" evidence="2">
    <location>
        <begin position="823"/>
        <end position="849"/>
    </location>
</feature>
<feature type="transmembrane region" description="Helical" evidence="2">
    <location>
        <begin position="785"/>
        <end position="803"/>
    </location>
</feature>
<feature type="signal peptide" evidence="3">
    <location>
        <begin position="1"/>
        <end position="18"/>
    </location>
</feature>
<protein>
    <recommendedName>
        <fullName evidence="6">Ion transport domain-containing protein</fullName>
    </recommendedName>
</protein>
<feature type="transmembrane region" description="Helical" evidence="2">
    <location>
        <begin position="569"/>
        <end position="593"/>
    </location>
</feature>
<dbReference type="InParanoid" id="A0A0G4FFB3"/>
<keyword evidence="3" id="KW-0732">Signal</keyword>
<evidence type="ECO:0000313" key="5">
    <source>
        <dbReference type="Proteomes" id="UP000041254"/>
    </source>
</evidence>
<dbReference type="EMBL" id="CDMY01000419">
    <property type="protein sequence ID" value="CEM11549.1"/>
    <property type="molecule type" value="Genomic_DNA"/>
</dbReference>
<name>A0A0G4FFB3_VITBC</name>
<sequence length="1478" mass="163218">MLRRSALLIPAILLLTCAREICCNSDRSLFALLDRIFGTLLADETDRAHSFLLLDLLNTTVNSTTAPADDVTDAAMARGLLPPSFNALSRPFLDNTTMQRINNTAVENLSKLFTVAFEDTRTIDDCHNASSAVALAAFGAIIDTHTRLLVKRALLDDAGDQQELELTVIDILRTVVMAVTGVEAESDLVAIAVHGLASTFTDAFDSAPSIEALMAQDFFSVLHVVFKMSLAPGDKHFLGEIAVRALLEKWRLFIMSHSVTKPEEAVRALFRPVVNAIADARSHLSSPAGLAAFLLPSALEDVTTWQHGADTFIGHLPTLLLPSCPFVDGTTSGGTRMAIRALFDSLEALLLDATAAQHLSVVLNIAVLSFFHEEKSCRNCDFIIMAVSLLHEYIMPAEFDGRRRLISHSINSAQAAQLLEGVLLDNVTSPATNSSLDSLAGGLGPLLLSQNDSADTVFILLNKTLTEILKSEEPGTDAHTLASELHGALQELEPLSNEPDKSGEAAHLTNILLSHYGLEALLNGNIVDYAVLLKALEAALKAFRAGVKWLTKSEELYGLKITTEGVLTFFIFFGILCGALAFSTHRILAWMVAKKALPSLITRCIDLHYPLYTAGVQQRPNRSDDDATQDDRTVIRRCFRRAFQLLQVSRSCDTVQERSRYVVPPAVCFTDMCLLVCHCFRHRLACRCCRRDSQERLKFTNYRYVFLDLCGTRTKSRWTSILLFIIFLWSLFDIWRHNLLTSQLTRHVDASFHRSVDFAMLIFFSVIFSVALLMNISNNIYTPRIFYVLTLGMIYLFFFQVDVSAFLRPFAVGDIELAPFYSLAYVMLASTTLFMGGVYVVLVLLTALFNPTMAWFFANMEVSCRNYVRRRIRGVPTGQEGAALPPPPIPMHTPTFFLLVVAFSLSWTIRTAIHQGIFISSKYMLVSDQLETVDLGHDDKEKAKRLAETLFRGLYPDADKIFNLDDIAEWALQYASRLVDFVDFMTVMLYISISVGVGASGLVLWRILQGYRRTMLRLIKGTLAIRTQEMQQLYRRRHPAAVPAGVPEREVKVVSHLLVGTKLLGITFVVVTMAFYISEFIVAFLSLIAITLYFAQKLILAAMVEYRNYVLGLITLYFIQLVLVAALFKRVVSPSGAHVSRPAWFHAFVDLMVLVNLPLGIVLGVTRVVTVAVSGMLFCFSFDKTPIIAAALDSAHQAFLAACTLCYEEFNPTYRCALTCINDTVHDATMTVPSTDASRSRHVRVRNRLWLAVTLHNNPCLISMRKQGARDKGGALDKGGSVMVRVWRRLSVSRRRADQPGTEGSTLGYMVEETDGDGDREEKTEKIDMEANALAHENSHEMRQPSGIEMGDGERASARNDIEASSEEGDTLLLRHDDGDECARVDEEVANKPRASATAVNAFYGTHQVDGVDQALRLKPIDSGLTRRSSIPAQAPVDAPHITDGPVSPSGGIKTGAADAYASHAGPLCGCCNTLDVA</sequence>
<feature type="chain" id="PRO_5005188526" description="Ion transport domain-containing protein" evidence="3">
    <location>
        <begin position="19"/>
        <end position="1478"/>
    </location>
</feature>
<dbReference type="VEuPathDB" id="CryptoDB:Vbra_1057"/>
<dbReference type="Pfam" id="PF14752">
    <property type="entry name" value="RBP_receptor"/>
    <property type="match status" value="1"/>
</dbReference>
<evidence type="ECO:0008006" key="6">
    <source>
        <dbReference type="Google" id="ProtNLM"/>
    </source>
</evidence>
<feature type="transmembrane region" description="Helical" evidence="2">
    <location>
        <begin position="896"/>
        <end position="917"/>
    </location>
</feature>
<organism evidence="4 5">
    <name type="scientific">Vitrella brassicaformis (strain CCMP3155)</name>
    <dbReference type="NCBI Taxonomy" id="1169540"/>
    <lineage>
        <taxon>Eukaryota</taxon>
        <taxon>Sar</taxon>
        <taxon>Alveolata</taxon>
        <taxon>Colpodellida</taxon>
        <taxon>Vitrellaceae</taxon>
        <taxon>Vitrella</taxon>
    </lineage>
</organism>
<keyword evidence="2" id="KW-0472">Membrane</keyword>
<keyword evidence="2" id="KW-0812">Transmembrane</keyword>
<feature type="transmembrane region" description="Helical" evidence="2">
    <location>
        <begin position="1057"/>
        <end position="1077"/>
    </location>
</feature>
<feature type="transmembrane region" description="Helical" evidence="2">
    <location>
        <begin position="987"/>
        <end position="1008"/>
    </location>
</feature>
<dbReference type="GO" id="GO:0038023">
    <property type="term" value="F:signaling receptor activity"/>
    <property type="evidence" value="ECO:0007669"/>
    <property type="project" value="InterPro"/>
</dbReference>
<evidence type="ECO:0000313" key="4">
    <source>
        <dbReference type="EMBL" id="CEM11549.1"/>
    </source>
</evidence>
<evidence type="ECO:0000256" key="1">
    <source>
        <dbReference type="SAM" id="MobiDB-lite"/>
    </source>
</evidence>
<keyword evidence="5" id="KW-1185">Reference proteome</keyword>
<gene>
    <name evidence="4" type="ORF">Vbra_1057</name>
</gene>